<dbReference type="GO" id="GO:0003924">
    <property type="term" value="F:GTPase activity"/>
    <property type="evidence" value="ECO:0007669"/>
    <property type="project" value="InterPro"/>
</dbReference>
<dbReference type="GO" id="GO:0005770">
    <property type="term" value="C:late endosome"/>
    <property type="evidence" value="ECO:0007669"/>
    <property type="project" value="TreeGrafter"/>
</dbReference>
<dbReference type="Pfam" id="PF00071">
    <property type="entry name" value="Ras"/>
    <property type="match status" value="1"/>
</dbReference>
<dbReference type="SMART" id="SM00174">
    <property type="entry name" value="RHO"/>
    <property type="match status" value="1"/>
</dbReference>
<evidence type="ECO:0000313" key="4">
    <source>
        <dbReference type="EMBL" id="KAK3083690.1"/>
    </source>
</evidence>
<dbReference type="InterPro" id="IPR005225">
    <property type="entry name" value="Small_GTP-bd"/>
</dbReference>
<dbReference type="AlphaFoldDB" id="A0AA89BLD0"/>
<evidence type="ECO:0000256" key="1">
    <source>
        <dbReference type="ARBA" id="ARBA00006270"/>
    </source>
</evidence>
<keyword evidence="2" id="KW-0547">Nucleotide-binding</keyword>
<dbReference type="PROSITE" id="PS51421">
    <property type="entry name" value="RAS"/>
    <property type="match status" value="1"/>
</dbReference>
<dbReference type="FunFam" id="3.40.50.300:FF:001447">
    <property type="entry name" value="Ras-related protein Rab-1B"/>
    <property type="match status" value="1"/>
</dbReference>
<dbReference type="Proteomes" id="UP001186944">
    <property type="component" value="Unassembled WGS sequence"/>
</dbReference>
<gene>
    <name evidence="4" type="ORF">FSP39_001515</name>
</gene>
<comment type="caution">
    <text evidence="4">The sequence shown here is derived from an EMBL/GenBank/DDBJ whole genome shotgun (WGS) entry which is preliminary data.</text>
</comment>
<accession>A0AA89BLD0</accession>
<dbReference type="InterPro" id="IPR027417">
    <property type="entry name" value="P-loop_NTPase"/>
</dbReference>
<dbReference type="NCBIfam" id="TIGR00231">
    <property type="entry name" value="small_GTP"/>
    <property type="match status" value="1"/>
</dbReference>
<dbReference type="EMBL" id="VSWD01000013">
    <property type="protein sequence ID" value="KAK3083690.1"/>
    <property type="molecule type" value="Genomic_DNA"/>
</dbReference>
<keyword evidence="5" id="KW-1185">Reference proteome</keyword>
<dbReference type="SMART" id="SM00173">
    <property type="entry name" value="RAS"/>
    <property type="match status" value="1"/>
</dbReference>
<dbReference type="SMART" id="SM00175">
    <property type="entry name" value="RAB"/>
    <property type="match status" value="1"/>
</dbReference>
<dbReference type="Gene3D" id="3.40.50.300">
    <property type="entry name" value="P-loop containing nucleotide triphosphate hydrolases"/>
    <property type="match status" value="1"/>
</dbReference>
<dbReference type="PRINTS" id="PR00449">
    <property type="entry name" value="RASTRNSFRMNG"/>
</dbReference>
<dbReference type="GO" id="GO:0090385">
    <property type="term" value="P:phagosome-lysosome fusion"/>
    <property type="evidence" value="ECO:0007669"/>
    <property type="project" value="TreeGrafter"/>
</dbReference>
<reference evidence="4" key="1">
    <citation type="submission" date="2019-08" db="EMBL/GenBank/DDBJ databases">
        <title>The improved chromosome-level genome for the pearl oyster Pinctada fucata martensii using PacBio sequencing and Hi-C.</title>
        <authorList>
            <person name="Zheng Z."/>
        </authorList>
    </citation>
    <scope>NUCLEOTIDE SEQUENCE</scope>
    <source>
        <strain evidence="4">ZZ-2019</strain>
        <tissue evidence="4">Adductor muscle</tissue>
    </source>
</reference>
<evidence type="ECO:0000313" key="5">
    <source>
        <dbReference type="Proteomes" id="UP001186944"/>
    </source>
</evidence>
<name>A0AA89BLD0_PINIB</name>
<dbReference type="PANTHER" id="PTHR47981:SF20">
    <property type="entry name" value="RAS-RELATED PROTEIN RAB-7A"/>
    <property type="match status" value="1"/>
</dbReference>
<evidence type="ECO:0000256" key="3">
    <source>
        <dbReference type="ARBA" id="ARBA00023134"/>
    </source>
</evidence>
<dbReference type="InterPro" id="IPR001806">
    <property type="entry name" value="Small_GTPase"/>
</dbReference>
<dbReference type="SUPFAM" id="SSF52540">
    <property type="entry name" value="P-loop containing nucleoside triphosphate hydrolases"/>
    <property type="match status" value="1"/>
</dbReference>
<dbReference type="GO" id="GO:0005764">
    <property type="term" value="C:lysosome"/>
    <property type="evidence" value="ECO:0007669"/>
    <property type="project" value="TreeGrafter"/>
</dbReference>
<dbReference type="CDD" id="cd00154">
    <property type="entry name" value="Rab"/>
    <property type="match status" value="1"/>
</dbReference>
<comment type="similarity">
    <text evidence="1">Belongs to the small GTPase superfamily. Rab family.</text>
</comment>
<dbReference type="GO" id="GO:0005525">
    <property type="term" value="F:GTP binding"/>
    <property type="evidence" value="ECO:0007669"/>
    <property type="project" value="UniProtKB-KW"/>
</dbReference>
<dbReference type="PANTHER" id="PTHR47981">
    <property type="entry name" value="RAB FAMILY"/>
    <property type="match status" value="1"/>
</dbReference>
<organism evidence="4 5">
    <name type="scientific">Pinctada imbricata</name>
    <name type="common">Atlantic pearl-oyster</name>
    <name type="synonym">Pinctada martensii</name>
    <dbReference type="NCBI Taxonomy" id="66713"/>
    <lineage>
        <taxon>Eukaryota</taxon>
        <taxon>Metazoa</taxon>
        <taxon>Spiralia</taxon>
        <taxon>Lophotrochozoa</taxon>
        <taxon>Mollusca</taxon>
        <taxon>Bivalvia</taxon>
        <taxon>Autobranchia</taxon>
        <taxon>Pteriomorphia</taxon>
        <taxon>Pterioida</taxon>
        <taxon>Pterioidea</taxon>
        <taxon>Pteriidae</taxon>
        <taxon>Pinctada</taxon>
    </lineage>
</organism>
<protein>
    <submittedName>
        <fullName evidence="4">Uncharacterized protein</fullName>
    </submittedName>
</protein>
<dbReference type="GO" id="GO:0045335">
    <property type="term" value="C:phagocytic vesicle"/>
    <property type="evidence" value="ECO:0007669"/>
    <property type="project" value="TreeGrafter"/>
</dbReference>
<proteinExistence type="inferred from homology"/>
<keyword evidence="3" id="KW-0342">GTP-binding</keyword>
<dbReference type="PROSITE" id="PS51419">
    <property type="entry name" value="RAB"/>
    <property type="match status" value="1"/>
</dbReference>
<evidence type="ECO:0000256" key="2">
    <source>
        <dbReference type="ARBA" id="ARBA00022741"/>
    </source>
</evidence>
<sequence>MDYAESRHREKKIRPISPRYKSTGYLQHPKRYTLKVVLLGDYGVGKTTLARRFHSAVHENNEMDTTLNKNLFYDGSVDINDDIVTLRLVDTAGQERYRSITSSYYRGANCCLLVFNTGNKTSFNNIGSWFDEANGRISNTDNVTFILVGVTKDFSKREVTSEQCEKIADYLDLPYIEVDTRNESNVLELFKILASTTVVRLKRTMSISVGVSLNTSPMSNSDSKATKLFEKAKWKFSICSC</sequence>